<accession>A0A1A9Z4E2</accession>
<evidence type="ECO:0000313" key="2">
    <source>
        <dbReference type="Proteomes" id="UP000092445"/>
    </source>
</evidence>
<proteinExistence type="predicted"/>
<organism evidence="1 2">
    <name type="scientific">Glossina pallidipes</name>
    <name type="common">Tsetse fly</name>
    <dbReference type="NCBI Taxonomy" id="7398"/>
    <lineage>
        <taxon>Eukaryota</taxon>
        <taxon>Metazoa</taxon>
        <taxon>Ecdysozoa</taxon>
        <taxon>Arthropoda</taxon>
        <taxon>Hexapoda</taxon>
        <taxon>Insecta</taxon>
        <taxon>Pterygota</taxon>
        <taxon>Neoptera</taxon>
        <taxon>Endopterygota</taxon>
        <taxon>Diptera</taxon>
        <taxon>Brachycera</taxon>
        <taxon>Muscomorpha</taxon>
        <taxon>Hippoboscoidea</taxon>
        <taxon>Glossinidae</taxon>
        <taxon>Glossina</taxon>
    </lineage>
</organism>
<dbReference type="InterPro" id="IPR035992">
    <property type="entry name" value="Ricin_B-like_lectins"/>
</dbReference>
<dbReference type="AlphaFoldDB" id="A0A1A9Z4E2"/>
<dbReference type="VEuPathDB" id="VectorBase:GPAI003549"/>
<name>A0A1A9Z4E2_GLOPL</name>
<dbReference type="EnsemblMetazoa" id="GPAI003549-RA">
    <property type="protein sequence ID" value="GPAI003549-PA"/>
    <property type="gene ID" value="GPAI003549"/>
</dbReference>
<keyword evidence="2" id="KW-1185">Reference proteome</keyword>
<reference evidence="2" key="1">
    <citation type="submission" date="2014-03" db="EMBL/GenBank/DDBJ databases">
        <authorList>
            <person name="Aksoy S."/>
            <person name="Warren W."/>
            <person name="Wilson R.K."/>
        </authorList>
    </citation>
    <scope>NUCLEOTIDE SEQUENCE [LARGE SCALE GENOMIC DNA]</scope>
    <source>
        <strain evidence="2">IAEA</strain>
    </source>
</reference>
<protein>
    <submittedName>
        <fullName evidence="1">Uncharacterized protein</fullName>
    </submittedName>
</protein>
<dbReference type="SUPFAM" id="SSF50370">
    <property type="entry name" value="Ricin B-like lectins"/>
    <property type="match status" value="1"/>
</dbReference>
<evidence type="ECO:0000313" key="1">
    <source>
        <dbReference type="EnsemblMetazoa" id="GPAI003549-PA"/>
    </source>
</evidence>
<dbReference type="Proteomes" id="UP000092445">
    <property type="component" value="Unassembled WGS sequence"/>
</dbReference>
<reference evidence="1" key="2">
    <citation type="submission" date="2020-05" db="UniProtKB">
        <authorList>
            <consortium name="EnsemblMetazoa"/>
        </authorList>
    </citation>
    <scope>IDENTIFICATION</scope>
    <source>
        <strain evidence="1">IAEA</strain>
    </source>
</reference>
<sequence>MFKKPIAIGSRFDNNFIKRILGAGSVFHYHNTSKQNKTRQSLLDVSATCKRFTSCNESESPHWRVCERGFMRHCKANTCVDSKDHQENGVA</sequence>